<dbReference type="EMBL" id="JAGSHT010000002">
    <property type="protein sequence ID" value="MBZ2195112.1"/>
    <property type="molecule type" value="Genomic_DNA"/>
</dbReference>
<dbReference type="RefSeq" id="WP_223402683.1">
    <property type="nucleotide sequence ID" value="NZ_JAGSHT010000002.1"/>
</dbReference>
<keyword evidence="3" id="KW-1185">Reference proteome</keyword>
<comment type="caution">
    <text evidence="2">The sequence shown here is derived from an EMBL/GenBank/DDBJ whole genome shotgun (WGS) entry which is preliminary data.</text>
</comment>
<protein>
    <submittedName>
        <fullName evidence="2">Uncharacterized protein</fullName>
    </submittedName>
</protein>
<name>A0ABS7S488_9MICO</name>
<sequence>MSERVHEMDRGDDDPSEAVRAEYVVHLDDEFDGDDDEFDDDDDEFDDDFEIGYGDDLDDDLDVGAFMDATFGEITGAREPEVRPPMPGAGLSVADDATLLAVLAAWTRILVTAEAPGVWCFATDDRDAMTEVLLPIAVGGVRPDRDRLDEFFVEFQEVLDDAEGGLSSLVIAIARSDGGDRGGYERLWYTAVTAAAKRHRVPLRAVAALGSRRAGLL</sequence>
<dbReference type="Proteomes" id="UP000826651">
    <property type="component" value="Unassembled WGS sequence"/>
</dbReference>
<proteinExistence type="predicted"/>
<feature type="compositionally biased region" description="Acidic residues" evidence="1">
    <location>
        <begin position="29"/>
        <end position="47"/>
    </location>
</feature>
<gene>
    <name evidence="2" type="ORF">KCQ71_03010</name>
</gene>
<evidence type="ECO:0000313" key="3">
    <source>
        <dbReference type="Proteomes" id="UP000826651"/>
    </source>
</evidence>
<evidence type="ECO:0000256" key="1">
    <source>
        <dbReference type="SAM" id="MobiDB-lite"/>
    </source>
</evidence>
<evidence type="ECO:0000313" key="2">
    <source>
        <dbReference type="EMBL" id="MBZ2195112.1"/>
    </source>
</evidence>
<reference evidence="2 3" key="1">
    <citation type="submission" date="2021-04" db="EMBL/GenBank/DDBJ databases">
        <title>Ruania sp. nov., isolated from sandy soil of mangrove forest.</title>
        <authorList>
            <person name="Ge X."/>
            <person name="Huang R."/>
            <person name="Liu W."/>
        </authorList>
    </citation>
    <scope>NUCLEOTIDE SEQUENCE [LARGE SCALE GENOMIC DNA]</scope>
    <source>
        <strain evidence="2 3">N2-46</strain>
    </source>
</reference>
<accession>A0ABS7S488</accession>
<feature type="region of interest" description="Disordered" evidence="1">
    <location>
        <begin position="28"/>
        <end position="47"/>
    </location>
</feature>
<organism evidence="2 3">
    <name type="scientific">Occultella gossypii</name>
    <dbReference type="NCBI Taxonomy" id="2800820"/>
    <lineage>
        <taxon>Bacteria</taxon>
        <taxon>Bacillati</taxon>
        <taxon>Actinomycetota</taxon>
        <taxon>Actinomycetes</taxon>
        <taxon>Micrococcales</taxon>
        <taxon>Ruaniaceae</taxon>
        <taxon>Occultella</taxon>
    </lineage>
</organism>